<dbReference type="EMBL" id="VUNQ01000021">
    <property type="protein sequence ID" value="MSU01889.1"/>
    <property type="molecule type" value="Genomic_DNA"/>
</dbReference>
<comment type="caution">
    <text evidence="1">The sequence shown here is derived from an EMBL/GenBank/DDBJ whole genome shotgun (WGS) entry which is preliminary data.</text>
</comment>
<dbReference type="Proteomes" id="UP000469523">
    <property type="component" value="Unassembled WGS sequence"/>
</dbReference>
<dbReference type="InterPro" id="IPR056982">
    <property type="entry name" value="Phage_ProQ_C-like"/>
</dbReference>
<gene>
    <name evidence="1" type="ORF">FYJ83_10455</name>
</gene>
<evidence type="ECO:0000313" key="1">
    <source>
        <dbReference type="EMBL" id="MSU01889.1"/>
    </source>
</evidence>
<protein>
    <submittedName>
        <fullName evidence="1">Uncharacterized protein</fullName>
    </submittedName>
</protein>
<dbReference type="RefSeq" id="WP_154440378.1">
    <property type="nucleotide sequence ID" value="NZ_VUNQ01000021.1"/>
</dbReference>
<reference evidence="1 2" key="1">
    <citation type="submission" date="2019-09" db="EMBL/GenBank/DDBJ databases">
        <title>In-depth cultivation of the pig gut microbiome towards novel bacterial diversity and tailored functional studies.</title>
        <authorList>
            <person name="Wylensek D."/>
            <person name="Hitch T.C.A."/>
            <person name="Clavel T."/>
        </authorList>
    </citation>
    <scope>NUCLEOTIDE SEQUENCE [LARGE SCALE GENOMIC DNA]</scope>
    <source>
        <strain evidence="1 2">WCA3-693-APC-4?</strain>
    </source>
</reference>
<accession>A0A6N7XIM6</accession>
<keyword evidence="2" id="KW-1185">Reference proteome</keyword>
<sequence length="119" mass="13950">MRFPVKEGQQIFIVTHDKFVNREARTFKGEITKVNTISFYVKTCSRERELRFDKKTGISDGITCYYKAYPDRETYESLVKRIERERQLQCEIGAMISGLDLDDLLKIKGYVNEIIKGVE</sequence>
<proteinExistence type="predicted"/>
<organism evidence="1 2">
    <name type="scientific">Tissierella pigra</name>
    <dbReference type="NCBI Taxonomy" id="2607614"/>
    <lineage>
        <taxon>Bacteria</taxon>
        <taxon>Bacillati</taxon>
        <taxon>Bacillota</taxon>
        <taxon>Tissierellia</taxon>
        <taxon>Tissierellales</taxon>
        <taxon>Tissierellaceae</taxon>
        <taxon>Tissierella</taxon>
    </lineage>
</organism>
<dbReference type="AlphaFoldDB" id="A0A6N7XIM6"/>
<evidence type="ECO:0000313" key="2">
    <source>
        <dbReference type="Proteomes" id="UP000469523"/>
    </source>
</evidence>
<name>A0A6N7XIM6_9FIRM</name>
<dbReference type="Pfam" id="PF24203">
    <property type="entry name" value="Phage_ProQ_C_like"/>
    <property type="match status" value="1"/>
</dbReference>